<reference evidence="1 2" key="1">
    <citation type="submission" date="2018-06" db="EMBL/GenBank/DDBJ databases">
        <title>Complete genome of Desulfovibrio indonesiensis P37SLT.</title>
        <authorList>
            <person name="Crispim J.S."/>
            <person name="Vidigal P.M.P."/>
            <person name="Silva L.C.F."/>
            <person name="Laguardia C.N."/>
            <person name="Araujo L.C."/>
            <person name="Dias R.S."/>
            <person name="Sousa M.P."/>
            <person name="Paula S.O."/>
            <person name="Silva C."/>
        </authorList>
    </citation>
    <scope>NUCLEOTIDE SEQUENCE [LARGE SCALE GENOMIC DNA]</scope>
    <source>
        <strain evidence="1 2">P37SLT</strain>
    </source>
</reference>
<comment type="caution">
    <text evidence="1">The sequence shown here is derived from an EMBL/GenBank/DDBJ whole genome shotgun (WGS) entry which is preliminary data.</text>
</comment>
<proteinExistence type="predicted"/>
<evidence type="ECO:0000313" key="2">
    <source>
        <dbReference type="Proteomes" id="UP000448292"/>
    </source>
</evidence>
<dbReference type="OrthoDB" id="5398210at2"/>
<evidence type="ECO:0008006" key="3">
    <source>
        <dbReference type="Google" id="ProtNLM"/>
    </source>
</evidence>
<dbReference type="RefSeq" id="WP_144301632.1">
    <property type="nucleotide sequence ID" value="NZ_QMIE01000002.1"/>
</dbReference>
<keyword evidence="2" id="KW-1185">Reference proteome</keyword>
<evidence type="ECO:0000313" key="1">
    <source>
        <dbReference type="EMBL" id="TVM19275.1"/>
    </source>
</evidence>
<sequence>MKNEREFLHDVRHVLDESVDNLDGATRSALTRSRRAALERHEARAGGFRRWIRPAALPAAGLAAAAVLLVMVLQNGVSVPPEDFVADIEMLGAEETTDFFENLDFYLWISEEGTDEKSIDTTGLFTTHVAFVGGGPAVAPAGAAKHGASGVPRHARG</sequence>
<organism evidence="1 2">
    <name type="scientific">Oceanidesulfovibrio indonesiensis</name>
    <dbReference type="NCBI Taxonomy" id="54767"/>
    <lineage>
        <taxon>Bacteria</taxon>
        <taxon>Pseudomonadati</taxon>
        <taxon>Thermodesulfobacteriota</taxon>
        <taxon>Desulfovibrionia</taxon>
        <taxon>Desulfovibrionales</taxon>
        <taxon>Desulfovibrionaceae</taxon>
        <taxon>Oceanidesulfovibrio</taxon>
    </lineage>
</organism>
<name>A0A7M3MIQ7_9BACT</name>
<dbReference type="AlphaFoldDB" id="A0A7M3MIQ7"/>
<accession>A0A7M3MIQ7</accession>
<dbReference type="Proteomes" id="UP000448292">
    <property type="component" value="Unassembled WGS sequence"/>
</dbReference>
<dbReference type="EMBL" id="QMIE01000002">
    <property type="protein sequence ID" value="TVM19275.1"/>
    <property type="molecule type" value="Genomic_DNA"/>
</dbReference>
<gene>
    <name evidence="1" type="ORF">DPQ33_02635</name>
</gene>
<protein>
    <recommendedName>
        <fullName evidence="3">DUF3619 domain-containing protein</fullName>
    </recommendedName>
</protein>